<sequence length="106" mass="11932">MKLSYRGVCYDYTPPTVETTQSELVGKYRGLNWRFSAVKKAPVQQTNVDLKYRGVAYNTNPAKTPALSVSEKARQGMMDRQRHSVKRQQVMLSRLNAEVGLGPVLA</sequence>
<organism evidence="1">
    <name type="scientific">Planktothricoides raciborskii GIHE-MW2</name>
    <dbReference type="NCBI Taxonomy" id="2792601"/>
    <lineage>
        <taxon>Bacteria</taxon>
        <taxon>Bacillati</taxon>
        <taxon>Cyanobacteriota</taxon>
        <taxon>Cyanophyceae</taxon>
        <taxon>Oscillatoriophycideae</taxon>
        <taxon>Oscillatoriales</taxon>
        <taxon>Oscillatoriaceae</taxon>
        <taxon>Planktothricoides</taxon>
    </lineage>
</organism>
<accession>A0AAU8JHM7</accession>
<name>A0AAU8JHM7_9CYAN</name>
<gene>
    <name evidence="1" type="ORF">ABWT76_001157</name>
</gene>
<dbReference type="EMBL" id="CP159837">
    <property type="protein sequence ID" value="XCM38319.1"/>
    <property type="molecule type" value="Genomic_DNA"/>
</dbReference>
<protein>
    <submittedName>
        <fullName evidence="1">DUF4278 domain-containing protein</fullName>
    </submittedName>
</protein>
<evidence type="ECO:0000313" key="1">
    <source>
        <dbReference type="EMBL" id="XCM38319.1"/>
    </source>
</evidence>
<proteinExistence type="predicted"/>
<dbReference type="InterPro" id="IPR025458">
    <property type="entry name" value="DUF4278"/>
</dbReference>
<reference evidence="1" key="1">
    <citation type="submission" date="2024-07" db="EMBL/GenBank/DDBJ databases">
        <authorList>
            <person name="Kim Y.J."/>
            <person name="Jeong J.Y."/>
        </authorList>
    </citation>
    <scope>NUCLEOTIDE SEQUENCE</scope>
    <source>
        <strain evidence="1">GIHE-MW2</strain>
    </source>
</reference>
<dbReference type="RefSeq" id="WP_054465879.1">
    <property type="nucleotide sequence ID" value="NZ_CP159837.1"/>
</dbReference>
<dbReference type="Pfam" id="PF14105">
    <property type="entry name" value="DUF4278"/>
    <property type="match status" value="1"/>
</dbReference>
<dbReference type="AlphaFoldDB" id="A0AAU8JHM7"/>